<dbReference type="Gene3D" id="3.10.129.10">
    <property type="entry name" value="Hotdog Thioesterase"/>
    <property type="match status" value="2"/>
</dbReference>
<dbReference type="Pfam" id="PF01575">
    <property type="entry name" value="MaoC_dehydratas"/>
    <property type="match status" value="1"/>
</dbReference>
<dbReference type="GO" id="GO:0044594">
    <property type="term" value="F:17-beta-hydroxysteroid dehydrogenase (NAD+) activity"/>
    <property type="evidence" value="ECO:0007669"/>
    <property type="project" value="TreeGrafter"/>
</dbReference>
<dbReference type="InterPro" id="IPR029006">
    <property type="entry name" value="ADF-H/Gelsolin-like_dom_sf"/>
</dbReference>
<dbReference type="PANTHER" id="PTHR13078:SF57">
    <property type="entry name" value="DEHYDRATASE, PUTATIVE (AFU_ORTHOLOGUE AFUA_5G00640)-RELATED"/>
    <property type="match status" value="1"/>
</dbReference>
<dbReference type="SUPFAM" id="SSF50044">
    <property type="entry name" value="SH3-domain"/>
    <property type="match status" value="2"/>
</dbReference>
<dbReference type="Pfam" id="PF22622">
    <property type="entry name" value="MFE-2_hydrat-2_N"/>
    <property type="match status" value="1"/>
</dbReference>
<dbReference type="Proteomes" id="UP000054107">
    <property type="component" value="Unassembled WGS sequence"/>
</dbReference>
<dbReference type="CDD" id="cd11819">
    <property type="entry name" value="SH3_Cortactin_like"/>
    <property type="match status" value="1"/>
</dbReference>
<gene>
    <name evidence="6" type="primary">PARPA_07255.1 scaffold 26887</name>
</gene>
<dbReference type="GO" id="GO:0003857">
    <property type="term" value="F:(3S)-3-hydroxyacyl-CoA dehydrogenase (NAD+) activity"/>
    <property type="evidence" value="ECO:0007669"/>
    <property type="project" value="TreeGrafter"/>
</dbReference>
<evidence type="ECO:0000256" key="1">
    <source>
        <dbReference type="ARBA" id="ARBA00022443"/>
    </source>
</evidence>
<dbReference type="InterPro" id="IPR036028">
    <property type="entry name" value="SH3-like_dom_sf"/>
</dbReference>
<dbReference type="PANTHER" id="PTHR13078">
    <property type="entry name" value="PEROXISOMAL MULTIFUNCTIONAL ENZYME TYPE 2-RELATED"/>
    <property type="match status" value="1"/>
</dbReference>
<dbReference type="SUPFAM" id="SSF55753">
    <property type="entry name" value="Actin depolymerizing proteins"/>
    <property type="match status" value="1"/>
</dbReference>
<dbReference type="InterPro" id="IPR002108">
    <property type="entry name" value="ADF-H"/>
</dbReference>
<evidence type="ECO:0000259" key="4">
    <source>
        <dbReference type="PROSITE" id="PS50002"/>
    </source>
</evidence>
<dbReference type="GO" id="GO:0004300">
    <property type="term" value="F:enoyl-CoA hydratase activity"/>
    <property type="evidence" value="ECO:0007669"/>
    <property type="project" value="TreeGrafter"/>
</dbReference>
<feature type="region of interest" description="Disordered" evidence="3">
    <location>
        <begin position="142"/>
        <end position="396"/>
    </location>
</feature>
<dbReference type="CDD" id="cd03448">
    <property type="entry name" value="HDE_HSD"/>
    <property type="match status" value="1"/>
</dbReference>
<dbReference type="PROSITE" id="PS51263">
    <property type="entry name" value="ADF_H"/>
    <property type="match status" value="1"/>
</dbReference>
<dbReference type="PROSITE" id="PS50002">
    <property type="entry name" value="SH3"/>
    <property type="match status" value="2"/>
</dbReference>
<feature type="domain" description="SH3" evidence="4">
    <location>
        <begin position="516"/>
        <end position="584"/>
    </location>
</feature>
<feature type="compositionally biased region" description="Polar residues" evidence="3">
    <location>
        <begin position="207"/>
        <end position="217"/>
    </location>
</feature>
<sequence>MSFHVNFTTHGTKLKDAYEAVISETDKTNWLIYAYDKGTYDLRVQQTGGMHGGLEELNDEFSDGKVQFAYAKVIDPNTELPKFVFVGWCGSGVPESRKAFFNSQLGEVSKFFKSFHVQINARDEADVDPDLIMKRVAESSGANYSVHKESAKPQPRVTPVGSVYKKTEIPNIAAMQRESMTKENAPKPVGTNYKPVQTAPRKLEQRWNVTQNQSSGASAVRAERERFEKEVRDREIQNARQVQSQRQDDDRLQAEAEAAARKEREDSERRKMEQEAEQRRIREQEIEMARQREEDERQRQHAEQQRRQEEEEYHRHQAEQEENARRAEEQQQKEETRRQEQERQRREAEKAENERREAAERQRQQQQETERQHQQQEAEHQRQQQEEEEHQRKEAEALQTQLNNTADRAVHASQAAAATTVASSGHHQGISAVVLFEYDASETNEMSLLEGELITQIDQVDEGWWFGVSEDGKKQGLFPANYVQIVEQEIPTTADIPPPPPPPQPAPVQSEEHQQSQGNVAVALYDYEAEEDNEISFAEGETITNIEFVSEDWWQGLSSDEKFKVDVSKAAGHVYPAETVACTRRDFLLYALSVGVPEDDLQWLYELDIDFGPLPTYPLCLLLKGDDWDVNSFMERWTSGGPLPGVPNYDFNKIVHGEQSFEALQTFPAEGGRFKSVKSCVGVYDKGTGMVIDSVVDLYGEEDGVHYCRMGTKMFVRGYGNWNGPKGPKSIIYNPPQREPDVIDTFKTAPNQALLYRLSGDFNPLHADVNLAPTVGFPKPILHGLCSYGKCGHAVVKHFGGNDRTRFKSIEARFAQPVFPGETVEVLMWKTPTNDPKLDAVTFQARVKERNALVLTNGYATLYKEDANNAKL</sequence>
<dbReference type="Gene3D" id="3.40.20.10">
    <property type="entry name" value="Severin"/>
    <property type="match status" value="1"/>
</dbReference>
<organism evidence="6 7">
    <name type="scientific">Parasitella parasitica</name>
    <dbReference type="NCBI Taxonomy" id="35722"/>
    <lineage>
        <taxon>Eukaryota</taxon>
        <taxon>Fungi</taxon>
        <taxon>Fungi incertae sedis</taxon>
        <taxon>Mucoromycota</taxon>
        <taxon>Mucoromycotina</taxon>
        <taxon>Mucoromycetes</taxon>
        <taxon>Mucorales</taxon>
        <taxon>Mucorineae</taxon>
        <taxon>Mucoraceae</taxon>
        <taxon>Parasitella</taxon>
    </lineage>
</organism>
<dbReference type="Pfam" id="PF00018">
    <property type="entry name" value="SH3_1"/>
    <property type="match status" value="1"/>
</dbReference>
<reference evidence="6 7" key="1">
    <citation type="submission" date="2014-09" db="EMBL/GenBank/DDBJ databases">
        <authorList>
            <person name="Ellenberger Sabrina"/>
        </authorList>
    </citation>
    <scope>NUCLEOTIDE SEQUENCE [LARGE SCALE GENOMIC DNA]</scope>
    <source>
        <strain evidence="6 7">CBS 412.66</strain>
    </source>
</reference>
<dbReference type="Gene3D" id="2.30.30.40">
    <property type="entry name" value="SH3 Domains"/>
    <property type="match status" value="2"/>
</dbReference>
<accession>A0A0B7NE30</accession>
<dbReference type="GO" id="GO:0003779">
    <property type="term" value="F:actin binding"/>
    <property type="evidence" value="ECO:0007669"/>
    <property type="project" value="InterPro"/>
</dbReference>
<dbReference type="CDD" id="cd11281">
    <property type="entry name" value="ADF_drebrin_like"/>
    <property type="match status" value="1"/>
</dbReference>
<dbReference type="InterPro" id="IPR001452">
    <property type="entry name" value="SH3_domain"/>
</dbReference>
<evidence type="ECO:0000313" key="6">
    <source>
        <dbReference type="EMBL" id="CEP13206.1"/>
    </source>
</evidence>
<dbReference type="InterPro" id="IPR054357">
    <property type="entry name" value="MFE-2_N"/>
</dbReference>
<evidence type="ECO:0000313" key="7">
    <source>
        <dbReference type="Proteomes" id="UP000054107"/>
    </source>
</evidence>
<feature type="compositionally biased region" description="Basic and acidic residues" evidence="3">
    <location>
        <begin position="246"/>
        <end position="396"/>
    </location>
</feature>
<protein>
    <submittedName>
        <fullName evidence="6">Uncharacterized protein</fullName>
    </submittedName>
</protein>
<feature type="domain" description="SH3" evidence="4">
    <location>
        <begin position="427"/>
        <end position="488"/>
    </location>
</feature>
<dbReference type="OrthoDB" id="5971719at2759"/>
<dbReference type="SMART" id="SM00326">
    <property type="entry name" value="SH3"/>
    <property type="match status" value="2"/>
</dbReference>
<keyword evidence="7" id="KW-1185">Reference proteome</keyword>
<evidence type="ECO:0000259" key="5">
    <source>
        <dbReference type="PROSITE" id="PS51263"/>
    </source>
</evidence>
<dbReference type="Pfam" id="PF14604">
    <property type="entry name" value="SH3_9"/>
    <property type="match status" value="1"/>
</dbReference>
<evidence type="ECO:0000256" key="2">
    <source>
        <dbReference type="PROSITE-ProRule" id="PRU00192"/>
    </source>
</evidence>
<dbReference type="AlphaFoldDB" id="A0A0B7NE30"/>
<name>A0A0B7NE30_9FUNG</name>
<feature type="compositionally biased region" description="Pro residues" evidence="3">
    <location>
        <begin position="496"/>
        <end position="506"/>
    </location>
</feature>
<dbReference type="SMART" id="SM00102">
    <property type="entry name" value="ADF"/>
    <property type="match status" value="1"/>
</dbReference>
<keyword evidence="1 2" id="KW-0728">SH3 domain</keyword>
<proteinExistence type="predicted"/>
<dbReference type="GO" id="GO:0005777">
    <property type="term" value="C:peroxisome"/>
    <property type="evidence" value="ECO:0007669"/>
    <property type="project" value="TreeGrafter"/>
</dbReference>
<feature type="domain" description="ADF-H" evidence="5">
    <location>
        <begin position="6"/>
        <end position="137"/>
    </location>
</feature>
<dbReference type="InterPro" id="IPR002539">
    <property type="entry name" value="MaoC-like_dom"/>
</dbReference>
<dbReference type="PRINTS" id="PR00452">
    <property type="entry name" value="SH3DOMAIN"/>
</dbReference>
<dbReference type="Pfam" id="PF00241">
    <property type="entry name" value="Cofilin_ADF"/>
    <property type="match status" value="1"/>
</dbReference>
<dbReference type="SUPFAM" id="SSF54637">
    <property type="entry name" value="Thioesterase/thiol ester dehydrase-isomerase"/>
    <property type="match status" value="2"/>
</dbReference>
<evidence type="ECO:0000256" key="3">
    <source>
        <dbReference type="SAM" id="MobiDB-lite"/>
    </source>
</evidence>
<feature type="compositionally biased region" description="Basic and acidic residues" evidence="3">
    <location>
        <begin position="221"/>
        <end position="237"/>
    </location>
</feature>
<feature type="region of interest" description="Disordered" evidence="3">
    <location>
        <begin position="492"/>
        <end position="515"/>
    </location>
</feature>
<dbReference type="InterPro" id="IPR029069">
    <property type="entry name" value="HotDog_dom_sf"/>
</dbReference>
<dbReference type="EMBL" id="LN729408">
    <property type="protein sequence ID" value="CEP13206.1"/>
    <property type="molecule type" value="Genomic_DNA"/>
</dbReference>
<dbReference type="GO" id="GO:0006635">
    <property type="term" value="P:fatty acid beta-oxidation"/>
    <property type="evidence" value="ECO:0007669"/>
    <property type="project" value="TreeGrafter"/>
</dbReference>